<feature type="region of interest" description="Disordered" evidence="1">
    <location>
        <begin position="172"/>
        <end position="236"/>
    </location>
</feature>
<keyword evidence="3" id="KW-1185">Reference proteome</keyword>
<feature type="compositionally biased region" description="Basic residues" evidence="1">
    <location>
        <begin position="200"/>
        <end position="209"/>
    </location>
</feature>
<organism evidence="2 3">
    <name type="scientific">Pinctada imbricata</name>
    <name type="common">Atlantic pearl-oyster</name>
    <name type="synonym">Pinctada martensii</name>
    <dbReference type="NCBI Taxonomy" id="66713"/>
    <lineage>
        <taxon>Eukaryota</taxon>
        <taxon>Metazoa</taxon>
        <taxon>Spiralia</taxon>
        <taxon>Lophotrochozoa</taxon>
        <taxon>Mollusca</taxon>
        <taxon>Bivalvia</taxon>
        <taxon>Autobranchia</taxon>
        <taxon>Pteriomorphia</taxon>
        <taxon>Pterioida</taxon>
        <taxon>Pterioidea</taxon>
        <taxon>Pteriidae</taxon>
        <taxon>Pinctada</taxon>
    </lineage>
</organism>
<feature type="compositionally biased region" description="Basic and acidic residues" evidence="1">
    <location>
        <begin position="143"/>
        <end position="156"/>
    </location>
</feature>
<dbReference type="GO" id="GO:0005814">
    <property type="term" value="C:centriole"/>
    <property type="evidence" value="ECO:0007669"/>
    <property type="project" value="TreeGrafter"/>
</dbReference>
<dbReference type="PANTHER" id="PTHR31022:SF4">
    <property type="entry name" value="CENTRIOLE, CILIA AND SPINDLE-ASSOCIATED PROTEIN"/>
    <property type="match status" value="1"/>
</dbReference>
<feature type="region of interest" description="Disordered" evidence="1">
    <location>
        <begin position="48"/>
        <end position="84"/>
    </location>
</feature>
<sequence>MVGKKSEYRHEYKRATLVNNIPTYYESLTYRNKRKELEYAHTPISWDFETGDVSSPDDEVENLPVGKIELSDIKEQEDSDKKKSEECVLDLKDRKADLPGDEEEEFKLKDDIMIEKSTAETRQLTKLAKEKLNKYASTENTDSPEKVKPTVEKVRSEDAEEVIIKPKCLNDKTFIKRSKPRRPDRTQTIPLRPKSAAPPKRAKSSKPRPKSAVPLAESVDRPPFYLYGSGDSERATGIKRTHNVHCSTDIYPAALKALKQHEQRVKRREEMQRKLAAQKQKKKNPFAEKLTKETSAWQSEYQQRYPIYDFSEYEKRMRALEYARSRKVKNDF</sequence>
<proteinExistence type="predicted"/>
<dbReference type="PANTHER" id="PTHR31022">
    <property type="entry name" value="CENTRIOLE, CILIA AND SPINDLE-ASSOCIATED PROTEIN"/>
    <property type="match status" value="1"/>
</dbReference>
<dbReference type="GO" id="GO:0005819">
    <property type="term" value="C:spindle"/>
    <property type="evidence" value="ECO:0007669"/>
    <property type="project" value="TreeGrafter"/>
</dbReference>
<gene>
    <name evidence="2" type="ORF">FSP39_007979</name>
</gene>
<dbReference type="GO" id="GO:0036064">
    <property type="term" value="C:ciliary basal body"/>
    <property type="evidence" value="ECO:0007669"/>
    <property type="project" value="TreeGrafter"/>
</dbReference>
<evidence type="ECO:0000256" key="1">
    <source>
        <dbReference type="SAM" id="MobiDB-lite"/>
    </source>
</evidence>
<dbReference type="AlphaFoldDB" id="A0AA88Y2P7"/>
<feature type="region of interest" description="Disordered" evidence="1">
    <location>
        <begin position="135"/>
        <end position="156"/>
    </location>
</feature>
<dbReference type="GO" id="GO:0035869">
    <property type="term" value="C:ciliary transition zone"/>
    <property type="evidence" value="ECO:0007669"/>
    <property type="project" value="TreeGrafter"/>
</dbReference>
<evidence type="ECO:0000313" key="3">
    <source>
        <dbReference type="Proteomes" id="UP001186944"/>
    </source>
</evidence>
<dbReference type="GO" id="GO:1901673">
    <property type="term" value="P:regulation of mitotic spindle assembly"/>
    <property type="evidence" value="ECO:0007669"/>
    <property type="project" value="TreeGrafter"/>
</dbReference>
<dbReference type="Proteomes" id="UP001186944">
    <property type="component" value="Unassembled WGS sequence"/>
</dbReference>
<accession>A0AA88Y2P7</accession>
<dbReference type="Pfam" id="PF15748">
    <property type="entry name" value="CCSAP"/>
    <property type="match status" value="1"/>
</dbReference>
<dbReference type="GO" id="GO:0008017">
    <property type="term" value="F:microtubule binding"/>
    <property type="evidence" value="ECO:0007669"/>
    <property type="project" value="TreeGrafter"/>
</dbReference>
<comment type="caution">
    <text evidence="2">The sequence shown here is derived from an EMBL/GenBank/DDBJ whole genome shotgun (WGS) entry which is preliminary data.</text>
</comment>
<feature type="region of interest" description="Disordered" evidence="1">
    <location>
        <begin position="266"/>
        <end position="288"/>
    </location>
</feature>
<dbReference type="InterPro" id="IPR029774">
    <property type="entry name" value="CSAP"/>
</dbReference>
<reference evidence="2" key="1">
    <citation type="submission" date="2019-08" db="EMBL/GenBank/DDBJ databases">
        <title>The improved chromosome-level genome for the pearl oyster Pinctada fucata martensii using PacBio sequencing and Hi-C.</title>
        <authorList>
            <person name="Zheng Z."/>
        </authorList>
    </citation>
    <scope>NUCLEOTIDE SEQUENCE</scope>
    <source>
        <strain evidence="2">ZZ-2019</strain>
        <tissue evidence="2">Adductor muscle</tissue>
    </source>
</reference>
<name>A0AA88Y2P7_PINIB</name>
<dbReference type="EMBL" id="VSWD01000009">
    <property type="protein sequence ID" value="KAK3092855.1"/>
    <property type="molecule type" value="Genomic_DNA"/>
</dbReference>
<evidence type="ECO:0000313" key="2">
    <source>
        <dbReference type="EMBL" id="KAK3092855.1"/>
    </source>
</evidence>
<feature type="compositionally biased region" description="Basic and acidic residues" evidence="1">
    <location>
        <begin position="69"/>
        <end position="84"/>
    </location>
</feature>
<protein>
    <submittedName>
        <fullName evidence="2">Uncharacterized protein</fullName>
    </submittedName>
</protein>